<name>A0A1X6XMX5_9MICO</name>
<protein>
    <submittedName>
        <fullName evidence="2">Uncharacterized protein</fullName>
    </submittedName>
</protein>
<evidence type="ECO:0000256" key="1">
    <source>
        <dbReference type="SAM" id="MobiDB-lite"/>
    </source>
</evidence>
<dbReference type="EMBL" id="FWFF01000020">
    <property type="protein sequence ID" value="SLN00493.1"/>
    <property type="molecule type" value="Genomic_DNA"/>
</dbReference>
<gene>
    <name evidence="2" type="ORF">FM105_12785</name>
</gene>
<feature type="region of interest" description="Disordered" evidence="1">
    <location>
        <begin position="29"/>
        <end position="53"/>
    </location>
</feature>
<dbReference type="AlphaFoldDB" id="A0A1X6XMX5"/>
<reference evidence="3" key="1">
    <citation type="submission" date="2017-02" db="EMBL/GenBank/DDBJ databases">
        <authorList>
            <person name="Dridi B."/>
        </authorList>
    </citation>
    <scope>NUCLEOTIDE SEQUENCE [LARGE SCALE GENOMIC DNA]</scope>
    <source>
        <strain evidence="3">B Co 03.10</strain>
    </source>
</reference>
<keyword evidence="3" id="KW-1185">Reference proteome</keyword>
<organism evidence="2 3">
    <name type="scientific">Brevibacterium yomogidense</name>
    <dbReference type="NCBI Taxonomy" id="946573"/>
    <lineage>
        <taxon>Bacteria</taxon>
        <taxon>Bacillati</taxon>
        <taxon>Actinomycetota</taxon>
        <taxon>Actinomycetes</taxon>
        <taxon>Micrococcales</taxon>
        <taxon>Brevibacteriaceae</taxon>
        <taxon>Brevibacterium</taxon>
    </lineage>
</organism>
<evidence type="ECO:0000313" key="3">
    <source>
        <dbReference type="Proteomes" id="UP000196581"/>
    </source>
</evidence>
<evidence type="ECO:0000313" key="2">
    <source>
        <dbReference type="EMBL" id="SLN00493.1"/>
    </source>
</evidence>
<dbReference type="Proteomes" id="UP000196581">
    <property type="component" value="Unassembled WGS sequence"/>
</dbReference>
<sequence>MVSGGPCEGRGLALAACGGLCSGGLSAGGCRGTGVGDRTRDRSGPIVPRVTGS</sequence>
<proteinExistence type="predicted"/>
<accession>A0A1X6XMX5</accession>